<dbReference type="KEGG" id="kan:IMCC3317_16060"/>
<evidence type="ECO:0000256" key="1">
    <source>
        <dbReference type="ARBA" id="ARBA00012502"/>
    </source>
</evidence>
<dbReference type="Pfam" id="PF01625">
    <property type="entry name" value="PMSR"/>
    <property type="match status" value="1"/>
</dbReference>
<dbReference type="OrthoDB" id="4174719at2"/>
<gene>
    <name evidence="6" type="primary">mrsA_2</name>
    <name evidence="6" type="ORF">IMCC3317_16060</name>
</gene>
<evidence type="ECO:0000256" key="2">
    <source>
        <dbReference type="ARBA" id="ARBA00023002"/>
    </source>
</evidence>
<reference evidence="6 7" key="1">
    <citation type="journal article" date="2013" name="Int. J. Syst. Evol. Microbiol.">
        <title>Kordia antarctica sp. nov., isolated from Antarctic seawater.</title>
        <authorList>
            <person name="Baek K."/>
            <person name="Choi A."/>
            <person name="Kang I."/>
            <person name="Lee K."/>
            <person name="Cho J.C."/>
        </authorList>
    </citation>
    <scope>NUCLEOTIDE SEQUENCE [LARGE SCALE GENOMIC DNA]</scope>
    <source>
        <strain evidence="6 7">IMCC3317</strain>
    </source>
</reference>
<dbReference type="InterPro" id="IPR002569">
    <property type="entry name" value="Met_Sox_Rdtase_MsrA_dom"/>
</dbReference>
<accession>A0A7L4ZIF0</accession>
<evidence type="ECO:0000313" key="6">
    <source>
        <dbReference type="EMBL" id="QHI36247.1"/>
    </source>
</evidence>
<evidence type="ECO:0000313" key="7">
    <source>
        <dbReference type="Proteomes" id="UP000464657"/>
    </source>
</evidence>
<dbReference type="EC" id="1.8.4.11" evidence="1"/>
<organism evidence="6 7">
    <name type="scientific">Kordia antarctica</name>
    <dbReference type="NCBI Taxonomy" id="1218801"/>
    <lineage>
        <taxon>Bacteria</taxon>
        <taxon>Pseudomonadati</taxon>
        <taxon>Bacteroidota</taxon>
        <taxon>Flavobacteriia</taxon>
        <taxon>Flavobacteriales</taxon>
        <taxon>Flavobacteriaceae</taxon>
        <taxon>Kordia</taxon>
    </lineage>
</organism>
<evidence type="ECO:0000256" key="3">
    <source>
        <dbReference type="ARBA" id="ARBA00047806"/>
    </source>
</evidence>
<dbReference type="Proteomes" id="UP000464657">
    <property type="component" value="Chromosome"/>
</dbReference>
<dbReference type="PANTHER" id="PTHR43774:SF1">
    <property type="entry name" value="PEPTIDE METHIONINE SULFOXIDE REDUCTASE MSRA 2"/>
    <property type="match status" value="1"/>
</dbReference>
<evidence type="ECO:0000256" key="4">
    <source>
        <dbReference type="ARBA" id="ARBA00048782"/>
    </source>
</evidence>
<feature type="domain" description="Peptide methionine sulphoxide reductase MsrA" evidence="5">
    <location>
        <begin position="4"/>
        <end position="140"/>
    </location>
</feature>
<dbReference type="InterPro" id="IPR036509">
    <property type="entry name" value="Met_Sox_Rdtase_MsrA_sf"/>
</dbReference>
<dbReference type="GO" id="GO:0008113">
    <property type="term" value="F:peptide-methionine (S)-S-oxide reductase activity"/>
    <property type="evidence" value="ECO:0007669"/>
    <property type="project" value="UniProtKB-EC"/>
</dbReference>
<dbReference type="Gene3D" id="3.30.1060.10">
    <property type="entry name" value="Peptide methionine sulphoxide reductase MsrA"/>
    <property type="match status" value="1"/>
</dbReference>
<sequence>MICKIAFGGGCHWCTEAVFQSLIGVENVAQGWIQSTEENDTFSEAVIVQFDATLIPLKVLIEIHLRTHKSTVQHSMRTKYRSAIYYFDSIQKETIEEILTNLQKSFTKKIITQVLPFNGFKPSREAITNYYYSNPSKPFCEQFINPKLKLLLTKFSQFTVKEKLDHLDF</sequence>
<dbReference type="RefSeq" id="WP_160128971.1">
    <property type="nucleotide sequence ID" value="NZ_CP019288.1"/>
</dbReference>
<dbReference type="PANTHER" id="PTHR43774">
    <property type="entry name" value="PEPTIDE METHIONINE SULFOXIDE REDUCTASE"/>
    <property type="match status" value="1"/>
</dbReference>
<dbReference type="SUPFAM" id="SSF55068">
    <property type="entry name" value="Peptide methionine sulfoxide reductase"/>
    <property type="match status" value="1"/>
</dbReference>
<dbReference type="EMBL" id="CP019288">
    <property type="protein sequence ID" value="QHI36247.1"/>
    <property type="molecule type" value="Genomic_DNA"/>
</dbReference>
<proteinExistence type="predicted"/>
<keyword evidence="2 6" id="KW-0560">Oxidoreductase</keyword>
<protein>
    <recommendedName>
        <fullName evidence="1">peptide-methionine (S)-S-oxide reductase</fullName>
        <ecNumber evidence="1">1.8.4.11</ecNumber>
    </recommendedName>
</protein>
<keyword evidence="7" id="KW-1185">Reference proteome</keyword>
<comment type="catalytic activity">
    <reaction evidence="3">
        <text>L-methionyl-[protein] + [thioredoxin]-disulfide + H2O = L-methionyl-(S)-S-oxide-[protein] + [thioredoxin]-dithiol</text>
        <dbReference type="Rhea" id="RHEA:14217"/>
        <dbReference type="Rhea" id="RHEA-COMP:10698"/>
        <dbReference type="Rhea" id="RHEA-COMP:10700"/>
        <dbReference type="Rhea" id="RHEA-COMP:12313"/>
        <dbReference type="Rhea" id="RHEA-COMP:12315"/>
        <dbReference type="ChEBI" id="CHEBI:15377"/>
        <dbReference type="ChEBI" id="CHEBI:16044"/>
        <dbReference type="ChEBI" id="CHEBI:29950"/>
        <dbReference type="ChEBI" id="CHEBI:44120"/>
        <dbReference type="ChEBI" id="CHEBI:50058"/>
        <dbReference type="EC" id="1.8.4.11"/>
    </reaction>
</comment>
<comment type="catalytic activity">
    <reaction evidence="4">
        <text>[thioredoxin]-disulfide + L-methionine + H2O = L-methionine (S)-S-oxide + [thioredoxin]-dithiol</text>
        <dbReference type="Rhea" id="RHEA:19993"/>
        <dbReference type="Rhea" id="RHEA-COMP:10698"/>
        <dbReference type="Rhea" id="RHEA-COMP:10700"/>
        <dbReference type="ChEBI" id="CHEBI:15377"/>
        <dbReference type="ChEBI" id="CHEBI:29950"/>
        <dbReference type="ChEBI" id="CHEBI:50058"/>
        <dbReference type="ChEBI" id="CHEBI:57844"/>
        <dbReference type="ChEBI" id="CHEBI:58772"/>
        <dbReference type="EC" id="1.8.4.11"/>
    </reaction>
</comment>
<evidence type="ECO:0000259" key="5">
    <source>
        <dbReference type="Pfam" id="PF01625"/>
    </source>
</evidence>
<dbReference type="AlphaFoldDB" id="A0A7L4ZIF0"/>
<name>A0A7L4ZIF0_9FLAO</name>